<evidence type="ECO:0000313" key="1">
    <source>
        <dbReference type="EMBL" id="KAL3267867.1"/>
    </source>
</evidence>
<protein>
    <submittedName>
        <fullName evidence="1">Uncharacterized protein</fullName>
    </submittedName>
</protein>
<gene>
    <name evidence="1" type="ORF">HHI36_007008</name>
</gene>
<dbReference type="EMBL" id="JABFTP020000021">
    <property type="protein sequence ID" value="KAL3267867.1"/>
    <property type="molecule type" value="Genomic_DNA"/>
</dbReference>
<accession>A0ABD2MNN0</accession>
<keyword evidence="2" id="KW-1185">Reference proteome</keyword>
<dbReference type="Proteomes" id="UP001516400">
    <property type="component" value="Unassembled WGS sequence"/>
</dbReference>
<name>A0ABD2MNN0_9CUCU</name>
<organism evidence="1 2">
    <name type="scientific">Cryptolaemus montrouzieri</name>
    <dbReference type="NCBI Taxonomy" id="559131"/>
    <lineage>
        <taxon>Eukaryota</taxon>
        <taxon>Metazoa</taxon>
        <taxon>Ecdysozoa</taxon>
        <taxon>Arthropoda</taxon>
        <taxon>Hexapoda</taxon>
        <taxon>Insecta</taxon>
        <taxon>Pterygota</taxon>
        <taxon>Neoptera</taxon>
        <taxon>Endopterygota</taxon>
        <taxon>Coleoptera</taxon>
        <taxon>Polyphaga</taxon>
        <taxon>Cucujiformia</taxon>
        <taxon>Coccinelloidea</taxon>
        <taxon>Coccinellidae</taxon>
        <taxon>Scymninae</taxon>
        <taxon>Scymnini</taxon>
        <taxon>Cryptolaemus</taxon>
    </lineage>
</organism>
<proteinExistence type="predicted"/>
<dbReference type="AlphaFoldDB" id="A0ABD2MNN0"/>
<sequence length="128" mass="14586">MEYNQLLRDEKCRHFKETILNSDNKTKSLWNVVAEIKEHQKTTNIPIEGDPNLLADQFNTFFCENIENGVGNTNTFESKSNIPPSEENLVLKTITKEDILKMGKLLRSKHSSGFDGVMYYEMLLGASG</sequence>
<comment type="caution">
    <text evidence="1">The sequence shown here is derived from an EMBL/GenBank/DDBJ whole genome shotgun (WGS) entry which is preliminary data.</text>
</comment>
<reference evidence="1 2" key="1">
    <citation type="journal article" date="2021" name="BMC Biol.">
        <title>Horizontally acquired antibacterial genes associated with adaptive radiation of ladybird beetles.</title>
        <authorList>
            <person name="Li H.S."/>
            <person name="Tang X.F."/>
            <person name="Huang Y.H."/>
            <person name="Xu Z.Y."/>
            <person name="Chen M.L."/>
            <person name="Du X.Y."/>
            <person name="Qiu B.Y."/>
            <person name="Chen P.T."/>
            <person name="Zhang W."/>
            <person name="Slipinski A."/>
            <person name="Escalona H.E."/>
            <person name="Waterhouse R.M."/>
            <person name="Zwick A."/>
            <person name="Pang H."/>
        </authorList>
    </citation>
    <scope>NUCLEOTIDE SEQUENCE [LARGE SCALE GENOMIC DNA]</scope>
    <source>
        <strain evidence="1">SYSU2018</strain>
    </source>
</reference>
<evidence type="ECO:0000313" key="2">
    <source>
        <dbReference type="Proteomes" id="UP001516400"/>
    </source>
</evidence>